<comment type="similarity">
    <text evidence="3">Belongs to the HAD-like hydrolase superfamily. SerB family.</text>
</comment>
<dbReference type="SFLD" id="SFLDF00029">
    <property type="entry name" value="phosphoserine_phosphatase"/>
    <property type="match status" value="1"/>
</dbReference>
<evidence type="ECO:0000313" key="13">
    <source>
        <dbReference type="EMBL" id="PVU90290.1"/>
    </source>
</evidence>
<gene>
    <name evidence="13" type="ORF">BB561_004940</name>
</gene>
<dbReference type="Proteomes" id="UP000245383">
    <property type="component" value="Unassembled WGS sequence"/>
</dbReference>
<dbReference type="InterPro" id="IPR004469">
    <property type="entry name" value="PSP"/>
</dbReference>
<dbReference type="InterPro" id="IPR050582">
    <property type="entry name" value="HAD-like_SerB"/>
</dbReference>
<keyword evidence="8" id="KW-0460">Magnesium</keyword>
<evidence type="ECO:0000256" key="10">
    <source>
        <dbReference type="ARBA" id="ARBA00031693"/>
    </source>
</evidence>
<dbReference type="SFLD" id="SFLDS00003">
    <property type="entry name" value="Haloacid_Dehalogenase"/>
    <property type="match status" value="1"/>
</dbReference>
<dbReference type="GO" id="GO:0005737">
    <property type="term" value="C:cytoplasm"/>
    <property type="evidence" value="ECO:0007669"/>
    <property type="project" value="TreeGrafter"/>
</dbReference>
<dbReference type="SFLD" id="SFLDG01136">
    <property type="entry name" value="C1.6:_Phosphoserine_Phosphatas"/>
    <property type="match status" value="1"/>
</dbReference>
<dbReference type="PROSITE" id="PS51382">
    <property type="entry name" value="SPX"/>
    <property type="match status" value="1"/>
</dbReference>
<evidence type="ECO:0000256" key="4">
    <source>
        <dbReference type="ARBA" id="ARBA00012640"/>
    </source>
</evidence>
<dbReference type="Gene3D" id="3.40.50.1000">
    <property type="entry name" value="HAD superfamily/HAD-like"/>
    <property type="match status" value="1"/>
</dbReference>
<keyword evidence="5" id="KW-0028">Amino-acid biosynthesis</keyword>
<dbReference type="GO" id="GO:0036424">
    <property type="term" value="F:L-phosphoserine phosphatase activity"/>
    <property type="evidence" value="ECO:0007669"/>
    <property type="project" value="InterPro"/>
</dbReference>
<dbReference type="EC" id="3.1.3.3" evidence="4"/>
<dbReference type="GO" id="GO:0006564">
    <property type="term" value="P:L-serine biosynthetic process"/>
    <property type="evidence" value="ECO:0007669"/>
    <property type="project" value="UniProtKB-KW"/>
</dbReference>
<dbReference type="OrthoDB" id="27226at2759"/>
<dbReference type="SUPFAM" id="SSF56784">
    <property type="entry name" value="HAD-like"/>
    <property type="match status" value="1"/>
</dbReference>
<sequence length="730" mass="82207">MRFLEYYEKELVSFPSDWAQHFLKYAELRTFIENSIDCSTVDLLRSFPKGFTFSWELNSSTISESEKCELPLNSTNKAREFELRGQNEVCCDSFEQLLSTRLSALSLNAPSFIKNLDQSILSVNVWYNSTAQDVIKNAESLFPTLQQTLEKSTKQDSVDNFSKKEYESLENILKTLYVLEEFLIINFIAIFKILKRFDKHSGLRIRGPYVMRLTNLFGSTSKAILKIKTKATFYLKIISQASTFDSTQAKKEILSNSKKDNSPNQEYLQKHLNTVFNNSANSDTEAIHQLINGNNESISSDLASFNSKSCKTKDGEHHIAVSLRGPHGTDIIGGILECCSNYECRILDFSLSRLHHDVVFGVFLAISGKFIDLYNDLVRTARIWDGELTFDVQSSSLQLKQVANGCQYRLEEAPYINRSKYVATVLSQTGLCNVFLDKFLKWLLLKKISVEKMKRLDQSADLKCIEFLLSVPHEINSNDLVQEIIIFSTQYKTDIALQPHNVFWRQKRLVVFDMDSTLIQQEVIDEIARHSGIVDQVSEITELAMQGKIDFKESLARRVGLLKGTPTSVLEKVQKSLTFTDGAHELCKALKAAGFKLAVISGGFIPLAKYVKNQLGLDYAFANQLETTSDGEFLTGKTVGAVVDAERKAELLEVIAQAERISLSQVAAVGDGANDLKMLARASLGIAFNAKSKVQEQAKVRINQSSLINVLYLMGYSEKEAVELQNAVYQ</sequence>
<dbReference type="EMBL" id="MBFR01000267">
    <property type="protein sequence ID" value="PVU90290.1"/>
    <property type="molecule type" value="Genomic_DNA"/>
</dbReference>
<dbReference type="GO" id="GO:0000287">
    <property type="term" value="F:magnesium ion binding"/>
    <property type="evidence" value="ECO:0007669"/>
    <property type="project" value="TreeGrafter"/>
</dbReference>
<evidence type="ECO:0000256" key="3">
    <source>
        <dbReference type="ARBA" id="ARBA00009184"/>
    </source>
</evidence>
<evidence type="ECO:0000256" key="1">
    <source>
        <dbReference type="ARBA" id="ARBA00001946"/>
    </source>
</evidence>
<accession>A0A2T9YD72</accession>
<comment type="cofactor">
    <cofactor evidence="1">
        <name>Mg(2+)</name>
        <dbReference type="ChEBI" id="CHEBI:18420"/>
    </cofactor>
</comment>
<dbReference type="PANTHER" id="PTHR43344">
    <property type="entry name" value="PHOSPHOSERINE PHOSPHATASE"/>
    <property type="match status" value="1"/>
</dbReference>
<comment type="caution">
    <text evidence="13">The sequence shown here is derived from an EMBL/GenBank/DDBJ whole genome shotgun (WGS) entry which is preliminary data.</text>
</comment>
<evidence type="ECO:0000256" key="8">
    <source>
        <dbReference type="ARBA" id="ARBA00022842"/>
    </source>
</evidence>
<keyword evidence="9" id="KW-0718">Serine biosynthesis</keyword>
<dbReference type="NCBIfam" id="TIGR00338">
    <property type="entry name" value="serB"/>
    <property type="match status" value="1"/>
</dbReference>
<feature type="active site" description="Proton donor" evidence="11">
    <location>
        <position position="515"/>
    </location>
</feature>
<keyword evidence="7" id="KW-0378">Hydrolase</keyword>
<evidence type="ECO:0000259" key="12">
    <source>
        <dbReference type="PROSITE" id="PS51382"/>
    </source>
</evidence>
<keyword evidence="6" id="KW-0479">Metal-binding</keyword>
<dbReference type="UniPathway" id="UPA00135">
    <property type="reaction ID" value="UER00198"/>
</dbReference>
<dbReference type="InterPro" id="IPR023214">
    <property type="entry name" value="HAD_sf"/>
</dbReference>
<evidence type="ECO:0000256" key="6">
    <source>
        <dbReference type="ARBA" id="ARBA00022723"/>
    </source>
</evidence>
<dbReference type="AlphaFoldDB" id="A0A2T9YD72"/>
<dbReference type="CDD" id="cd07500">
    <property type="entry name" value="HAD_PSP"/>
    <property type="match status" value="1"/>
</dbReference>
<evidence type="ECO:0000256" key="2">
    <source>
        <dbReference type="ARBA" id="ARBA00005135"/>
    </source>
</evidence>
<evidence type="ECO:0000256" key="11">
    <source>
        <dbReference type="PIRSR" id="PIRSR604469-1"/>
    </source>
</evidence>
<reference evidence="13 14" key="1">
    <citation type="journal article" date="2018" name="MBio">
        <title>Comparative Genomics Reveals the Core Gene Toolbox for the Fungus-Insect Symbiosis.</title>
        <authorList>
            <person name="Wang Y."/>
            <person name="Stata M."/>
            <person name="Wang W."/>
            <person name="Stajich J.E."/>
            <person name="White M.M."/>
            <person name="Moncalvo J.M."/>
        </authorList>
    </citation>
    <scope>NUCLEOTIDE SEQUENCE [LARGE SCALE GENOMIC DNA]</scope>
    <source>
        <strain evidence="13 14">SWE-8-4</strain>
    </source>
</reference>
<feature type="active site" description="Nucleophile" evidence="11">
    <location>
        <position position="513"/>
    </location>
</feature>
<dbReference type="PANTHER" id="PTHR43344:SF2">
    <property type="entry name" value="PHOSPHOSERINE PHOSPHATASE"/>
    <property type="match status" value="1"/>
</dbReference>
<organism evidence="13 14">
    <name type="scientific">Smittium simulii</name>
    <dbReference type="NCBI Taxonomy" id="133385"/>
    <lineage>
        <taxon>Eukaryota</taxon>
        <taxon>Fungi</taxon>
        <taxon>Fungi incertae sedis</taxon>
        <taxon>Zoopagomycota</taxon>
        <taxon>Kickxellomycotina</taxon>
        <taxon>Harpellomycetes</taxon>
        <taxon>Harpellales</taxon>
        <taxon>Legeriomycetaceae</taxon>
        <taxon>Smittium</taxon>
    </lineage>
</organism>
<evidence type="ECO:0000256" key="9">
    <source>
        <dbReference type="ARBA" id="ARBA00023299"/>
    </source>
</evidence>
<dbReference type="NCBIfam" id="TIGR01488">
    <property type="entry name" value="HAD-SF-IB"/>
    <property type="match status" value="1"/>
</dbReference>
<keyword evidence="14" id="KW-1185">Reference proteome</keyword>
<evidence type="ECO:0000313" key="14">
    <source>
        <dbReference type="Proteomes" id="UP000245383"/>
    </source>
</evidence>
<evidence type="ECO:0000256" key="7">
    <source>
        <dbReference type="ARBA" id="ARBA00022801"/>
    </source>
</evidence>
<dbReference type="STRING" id="133385.A0A2T9YD72"/>
<proteinExistence type="inferred from homology"/>
<dbReference type="Pfam" id="PF00702">
    <property type="entry name" value="Hydrolase"/>
    <property type="match status" value="1"/>
</dbReference>
<feature type="domain" description="SPX" evidence="12">
    <location>
        <begin position="1"/>
        <end position="211"/>
    </location>
</feature>
<dbReference type="SFLD" id="SFLDG01137">
    <property type="entry name" value="C1.6.1:_Phosphoserine_Phosphat"/>
    <property type="match status" value="1"/>
</dbReference>
<name>A0A2T9YD72_9FUNG</name>
<evidence type="ECO:0000256" key="5">
    <source>
        <dbReference type="ARBA" id="ARBA00022605"/>
    </source>
</evidence>
<comment type="pathway">
    <text evidence="2">Amino-acid biosynthesis; L-serine biosynthesis; L-serine from 3-phospho-D-glycerate: step 3/3.</text>
</comment>
<dbReference type="InterPro" id="IPR036412">
    <property type="entry name" value="HAD-like_sf"/>
</dbReference>
<protein>
    <recommendedName>
        <fullName evidence="4">phosphoserine phosphatase</fullName>
        <ecNumber evidence="4">3.1.3.3</ecNumber>
    </recommendedName>
    <alternativeName>
        <fullName evidence="10">O-phosphoserine phosphohydrolase</fullName>
    </alternativeName>
</protein>
<dbReference type="InterPro" id="IPR004331">
    <property type="entry name" value="SPX_dom"/>
</dbReference>